<evidence type="ECO:0000256" key="8">
    <source>
        <dbReference type="RuleBase" id="RU049441"/>
    </source>
</evidence>
<feature type="compositionally biased region" description="Polar residues" evidence="9">
    <location>
        <begin position="809"/>
        <end position="819"/>
    </location>
</feature>
<dbReference type="InterPro" id="IPR051195">
    <property type="entry name" value="Fungal_stress_NST1"/>
</dbReference>
<evidence type="ECO:0000256" key="1">
    <source>
        <dbReference type="ARBA" id="ARBA00002545"/>
    </source>
</evidence>
<comment type="function">
    <text evidence="1 8">May act as a negative regulator of salt tolerance.</text>
</comment>
<evidence type="ECO:0000313" key="10">
    <source>
        <dbReference type="EMBL" id="KAL2046254.1"/>
    </source>
</evidence>
<feature type="compositionally biased region" description="Acidic residues" evidence="9">
    <location>
        <begin position="149"/>
        <end position="167"/>
    </location>
</feature>
<feature type="compositionally biased region" description="Low complexity" evidence="9">
    <location>
        <begin position="745"/>
        <end position="757"/>
    </location>
</feature>
<sequence>MPSNAHVKTLGPKNSKPPASKNAPTAACAKDTMPVDTKIHATNPPEIMNPTKLLDKNPLGVASAGQALPMAKLPLQEVIDEANSGTGVNKKKQKRRQKEAARKAAEQYPMARPPKGQGPINDSAYQDIVNEMAAAQAQGQANGFHYEGSDFEDPEQDEPEEGDDVYYTDDLSRRYQTNYAPPQPNGHTHHTYAAPEPLGGKAKKKKKSKGSGSSESAYTPANPMPLSTSRSFQPPPPPPPPPSGTHHPAHHDSKDRIWNTSTAEERERIKEFWLSLGEEDRRSLVKVEKEAVLKKMKEQQKQSCSCTVCGRKRTAIEEELEVLYDAYYEELEQYANGDGGKRGNNEDGTPVTASNRVYPHPMARLPPNRHLQRLDRRPSRGRVQEIGEDDEAADDEDYSEDEDDEDLSEEELVEEPTREAVDFFNFGKNLTVQDDLLQNDGKKFIEMMEQLAERRMQREEEAQFAANGLGHNHGPSPNDEDYDDEEEEEYDSQEDDEEFDDEDEMESMTEVQRMDEGRRMFQIFAARMFEQRVLSAYREKVSRERQQKLIEELDAESRVDAQREAKKAKEAQKKKEKKRQQKIAKDEERAKREAAKAAEEAAAKALEEQKAEELRQKKEEQRKKKEADKRAQEEEKQRKEAEKYRRLQEAKDQQAEQERKQREQKEREKKKREEIKKKEREEREAKEAEARQKKEREAKAKVETLAKEQTKKDTPTVKQSAPTIAKRPSPVHIPSSAVSLPPGLHPSHTTSSHASPHLQIATPVIPKAPTPVRPRQPSFQESHNVTSKASQPASSSTTSPSVSSAQQTGTPSMPGKTTNPPALAQPSQPPSRYSPLGASPSQGSQPPGFSSMPSMAGNGFSAAGSPLSPMTQQTPYIPTMHPNQPPIGSGQYRNFGVPNGMPFPPGMNAPRQMPQALARMVDSQPPQTSTGGFPSTSPVDVGRYGMSRDNVPSQSHSRNTSASYDRTTFENPSIPAPMQFNKYPAPIQRPSSVAPHQQGQDDMHANTDIDDLSNHLGSKALLGDNDVPLEPQPIGSRQASMAPGAPRAVRQGYGTNQGFPDPFSTVRTDNLPRGMHNGNGNNWPTQQSPFGNPPMSGPQSWSNTSGFGRANNNNNTFGAASGPVRGNVTRPLTLRILVRTACEKLASRPLANTNGWHRAEDVLREVLIANHASAHEPQVSMQEILEICDTEGNQQNGGGSFSTFHDQGGLYIRFESGRNTSLSGRGAPGDIGSPIIGGGALPAIGGQRPFQANY</sequence>
<feature type="region of interest" description="Disordered" evidence="9">
    <location>
        <begin position="454"/>
        <end position="516"/>
    </location>
</feature>
<feature type="compositionally biased region" description="Basic and acidic residues" evidence="9">
    <location>
        <begin position="372"/>
        <end position="385"/>
    </location>
</feature>
<comment type="subcellular location">
    <subcellularLocation>
        <location evidence="2 8">Cytoplasm</location>
    </subcellularLocation>
</comment>
<feature type="compositionally biased region" description="Basic and acidic residues" evidence="9">
    <location>
        <begin position="250"/>
        <end position="262"/>
    </location>
</feature>
<proteinExistence type="inferred from homology"/>
<feature type="region of interest" description="Disordered" evidence="9">
    <location>
        <begin position="80"/>
        <end position="262"/>
    </location>
</feature>
<evidence type="ECO:0000256" key="4">
    <source>
        <dbReference type="ARBA" id="ARBA00020733"/>
    </source>
</evidence>
<feature type="region of interest" description="Disordered" evidence="9">
    <location>
        <begin position="335"/>
        <end position="420"/>
    </location>
</feature>
<feature type="compositionally biased region" description="Low complexity" evidence="9">
    <location>
        <begin position="785"/>
        <end position="808"/>
    </location>
</feature>
<feature type="compositionally biased region" description="Polar residues" evidence="9">
    <location>
        <begin position="989"/>
        <end position="998"/>
    </location>
</feature>
<feature type="compositionally biased region" description="Low complexity" evidence="9">
    <location>
        <begin position="820"/>
        <end position="854"/>
    </location>
</feature>
<evidence type="ECO:0000256" key="7">
    <source>
        <dbReference type="ARBA" id="ARBA00023054"/>
    </source>
</evidence>
<evidence type="ECO:0000256" key="9">
    <source>
        <dbReference type="SAM" id="MobiDB-lite"/>
    </source>
</evidence>
<evidence type="ECO:0000256" key="5">
    <source>
        <dbReference type="ARBA" id="ARBA00022490"/>
    </source>
</evidence>
<organism evidence="10 11">
    <name type="scientific">Stereocaulon virgatum</name>
    <dbReference type="NCBI Taxonomy" id="373712"/>
    <lineage>
        <taxon>Eukaryota</taxon>
        <taxon>Fungi</taxon>
        <taxon>Dikarya</taxon>
        <taxon>Ascomycota</taxon>
        <taxon>Pezizomycotina</taxon>
        <taxon>Lecanoromycetes</taxon>
        <taxon>OSLEUM clade</taxon>
        <taxon>Lecanoromycetidae</taxon>
        <taxon>Lecanorales</taxon>
        <taxon>Lecanorineae</taxon>
        <taxon>Stereocaulaceae</taxon>
        <taxon>Stereocaulon</taxon>
    </lineage>
</organism>
<protein>
    <recommendedName>
        <fullName evidence="4 8">Stress response protein NST1</fullName>
    </recommendedName>
</protein>
<evidence type="ECO:0000313" key="11">
    <source>
        <dbReference type="Proteomes" id="UP001590950"/>
    </source>
</evidence>
<comment type="caution">
    <text evidence="10">The sequence shown here is derived from an EMBL/GenBank/DDBJ whole genome shotgun (WGS) entry which is preliminary data.</text>
</comment>
<feature type="region of interest" description="Disordered" evidence="9">
    <location>
        <begin position="1"/>
        <end position="51"/>
    </location>
</feature>
<accession>A0ABR4AL63</accession>
<feature type="compositionally biased region" description="Polar residues" evidence="9">
    <location>
        <begin position="924"/>
        <end position="938"/>
    </location>
</feature>
<feature type="compositionally biased region" description="Polar residues" evidence="9">
    <location>
        <begin position="215"/>
        <end position="232"/>
    </location>
</feature>
<dbReference type="Proteomes" id="UP001590950">
    <property type="component" value="Unassembled WGS sequence"/>
</dbReference>
<dbReference type="PANTHER" id="PTHR31780">
    <property type="entry name" value="STRESS RESPONSE PROTEIN NST1-RELATED"/>
    <property type="match status" value="1"/>
</dbReference>
<evidence type="ECO:0000256" key="6">
    <source>
        <dbReference type="ARBA" id="ARBA00023016"/>
    </source>
</evidence>
<dbReference type="InterPro" id="IPR025279">
    <property type="entry name" value="NST1"/>
</dbReference>
<feature type="region of interest" description="Disordered" evidence="9">
    <location>
        <begin position="552"/>
        <end position="1122"/>
    </location>
</feature>
<keyword evidence="7 8" id="KW-0175">Coiled coil</keyword>
<feature type="compositionally biased region" description="Polar residues" evidence="9">
    <location>
        <begin position="950"/>
        <end position="971"/>
    </location>
</feature>
<name>A0ABR4AL63_9LECA</name>
<feature type="compositionally biased region" description="Pro residues" evidence="9">
    <location>
        <begin position="233"/>
        <end position="243"/>
    </location>
</feature>
<comment type="similarity">
    <text evidence="3 8">Belongs to the NST1 family.</text>
</comment>
<evidence type="ECO:0000256" key="2">
    <source>
        <dbReference type="ARBA" id="ARBA00004496"/>
    </source>
</evidence>
<keyword evidence="11" id="KW-1185">Reference proteome</keyword>
<dbReference type="EMBL" id="JBEFKJ010000004">
    <property type="protein sequence ID" value="KAL2046254.1"/>
    <property type="molecule type" value="Genomic_DNA"/>
</dbReference>
<keyword evidence="6 8" id="KW-0346">Stress response</keyword>
<dbReference type="Pfam" id="PF13945">
    <property type="entry name" value="NST1"/>
    <property type="match status" value="1"/>
</dbReference>
<feature type="compositionally biased region" description="Polar residues" evidence="9">
    <location>
        <begin position="1097"/>
        <end position="1118"/>
    </location>
</feature>
<gene>
    <name evidence="10" type="ORF">N7G274_001701</name>
</gene>
<keyword evidence="5 8" id="KW-0963">Cytoplasm</keyword>
<dbReference type="PANTHER" id="PTHR31780:SF10">
    <property type="entry name" value="LD36051P"/>
    <property type="match status" value="1"/>
</dbReference>
<feature type="compositionally biased region" description="Acidic residues" evidence="9">
    <location>
        <begin position="386"/>
        <end position="414"/>
    </location>
</feature>
<feature type="compositionally biased region" description="Basic and acidic residues" evidence="9">
    <location>
        <begin position="552"/>
        <end position="573"/>
    </location>
</feature>
<feature type="compositionally biased region" description="Polar residues" evidence="9">
    <location>
        <begin position="1078"/>
        <end position="1090"/>
    </location>
</feature>
<feature type="compositionally biased region" description="Acidic residues" evidence="9">
    <location>
        <begin position="478"/>
        <end position="507"/>
    </location>
</feature>
<reference evidence="10 11" key="1">
    <citation type="submission" date="2024-09" db="EMBL/GenBank/DDBJ databases">
        <title>Rethinking Asexuality: The Enigmatic Case of Functional Sexual Genes in Lepraria (Stereocaulaceae).</title>
        <authorList>
            <person name="Doellman M."/>
            <person name="Sun Y."/>
            <person name="Barcenas-Pena A."/>
            <person name="Lumbsch H.T."/>
            <person name="Grewe F."/>
        </authorList>
    </citation>
    <scope>NUCLEOTIDE SEQUENCE [LARGE SCALE GENOMIC DNA]</scope>
    <source>
        <strain evidence="10 11">Mercado 3170</strain>
    </source>
</reference>
<feature type="compositionally biased region" description="Basic and acidic residues" evidence="9">
    <location>
        <begin position="583"/>
        <end position="715"/>
    </location>
</feature>
<evidence type="ECO:0000256" key="3">
    <source>
        <dbReference type="ARBA" id="ARBA00007112"/>
    </source>
</evidence>